<feature type="region of interest" description="Disordered" evidence="1">
    <location>
        <begin position="1"/>
        <end position="67"/>
    </location>
</feature>
<dbReference type="InterPro" id="IPR036812">
    <property type="entry name" value="NAD(P)_OxRdtase_dom_sf"/>
</dbReference>
<sequence>MARRHALRGARRADGAAAVIDAPEGTGSEPRRATESSEPSEAETHDTTEPAFGAGAPQASDAEVSTNAVSGPITVPRRERIGETGMEVHPLALGANTFGRMLGADGSAEVLDRFAALGGSLLDTGDGDAAARSEEIIGAWMRSRGTRDRVRLIARIGRRPDHAGLAPEAIVRAVDDALARLGTDRIDLLCFHGDDAEVPLEESLGAVDALVASGKVLAVGASDLGPERLIEARVLAANGLPRFQALTTRYNLMERRGFEGATELVAHAQALPVLASFALADGFLGGAVRRRVDVRRDARGDRQARHLGRRGLRVLRALDEVAAAHGTVPAAVAIAWLLARPTVVAPVASVSRPDQVDALLAAASLELHRSEMVELDRASA</sequence>
<accession>A0ABN2UM02</accession>
<dbReference type="InterPro" id="IPR050523">
    <property type="entry name" value="AKR_Detox_Biosynth"/>
</dbReference>
<dbReference type="Gene3D" id="3.20.20.100">
    <property type="entry name" value="NADP-dependent oxidoreductase domain"/>
    <property type="match status" value="1"/>
</dbReference>
<evidence type="ECO:0000313" key="4">
    <source>
        <dbReference type="Proteomes" id="UP001501196"/>
    </source>
</evidence>
<dbReference type="Proteomes" id="UP001501196">
    <property type="component" value="Unassembled WGS sequence"/>
</dbReference>
<dbReference type="EMBL" id="BAAAPW010000004">
    <property type="protein sequence ID" value="GAA2039116.1"/>
    <property type="molecule type" value="Genomic_DNA"/>
</dbReference>
<protein>
    <submittedName>
        <fullName evidence="3">Aldo/keto reductase</fullName>
    </submittedName>
</protein>
<feature type="domain" description="NADP-dependent oxidoreductase" evidence="2">
    <location>
        <begin position="90"/>
        <end position="378"/>
    </location>
</feature>
<keyword evidence="4" id="KW-1185">Reference proteome</keyword>
<gene>
    <name evidence="3" type="ORF">GCM10009819_25220</name>
</gene>
<evidence type="ECO:0000313" key="3">
    <source>
        <dbReference type="EMBL" id="GAA2039116.1"/>
    </source>
</evidence>
<dbReference type="PANTHER" id="PTHR43364">
    <property type="entry name" value="NADH-SPECIFIC METHYLGLYOXAL REDUCTASE-RELATED"/>
    <property type="match status" value="1"/>
</dbReference>
<dbReference type="SUPFAM" id="SSF51430">
    <property type="entry name" value="NAD(P)-linked oxidoreductase"/>
    <property type="match status" value="1"/>
</dbReference>
<evidence type="ECO:0000256" key="1">
    <source>
        <dbReference type="SAM" id="MobiDB-lite"/>
    </source>
</evidence>
<reference evidence="3 4" key="1">
    <citation type="journal article" date="2019" name="Int. J. Syst. Evol. Microbiol.">
        <title>The Global Catalogue of Microorganisms (GCM) 10K type strain sequencing project: providing services to taxonomists for standard genome sequencing and annotation.</title>
        <authorList>
            <consortium name="The Broad Institute Genomics Platform"/>
            <consortium name="The Broad Institute Genome Sequencing Center for Infectious Disease"/>
            <person name="Wu L."/>
            <person name="Ma J."/>
        </authorList>
    </citation>
    <scope>NUCLEOTIDE SEQUENCE [LARGE SCALE GENOMIC DNA]</scope>
    <source>
        <strain evidence="3 4">JCM 15672</strain>
    </source>
</reference>
<proteinExistence type="predicted"/>
<organism evidence="3 4">
    <name type="scientific">Agromyces tropicus</name>
    <dbReference type="NCBI Taxonomy" id="555371"/>
    <lineage>
        <taxon>Bacteria</taxon>
        <taxon>Bacillati</taxon>
        <taxon>Actinomycetota</taxon>
        <taxon>Actinomycetes</taxon>
        <taxon>Micrococcales</taxon>
        <taxon>Microbacteriaceae</taxon>
        <taxon>Agromyces</taxon>
    </lineage>
</organism>
<dbReference type="Pfam" id="PF00248">
    <property type="entry name" value="Aldo_ket_red"/>
    <property type="match status" value="1"/>
</dbReference>
<comment type="caution">
    <text evidence="3">The sequence shown here is derived from an EMBL/GenBank/DDBJ whole genome shotgun (WGS) entry which is preliminary data.</text>
</comment>
<feature type="compositionally biased region" description="Basic residues" evidence="1">
    <location>
        <begin position="1"/>
        <end position="10"/>
    </location>
</feature>
<evidence type="ECO:0000259" key="2">
    <source>
        <dbReference type="Pfam" id="PF00248"/>
    </source>
</evidence>
<dbReference type="PANTHER" id="PTHR43364:SF6">
    <property type="entry name" value="OXIDOREDUCTASE-RELATED"/>
    <property type="match status" value="1"/>
</dbReference>
<name>A0ABN2UM02_9MICO</name>
<dbReference type="RefSeq" id="WP_344374642.1">
    <property type="nucleotide sequence ID" value="NZ_BAAAPW010000004.1"/>
</dbReference>
<dbReference type="InterPro" id="IPR023210">
    <property type="entry name" value="NADP_OxRdtase_dom"/>
</dbReference>